<keyword evidence="2" id="KW-1185">Reference proteome</keyword>
<dbReference type="PANTHER" id="PTHR36826:SF1">
    <property type="entry name" value="PROTEIN ECM13"/>
    <property type="match status" value="1"/>
</dbReference>
<organism evidence="1 2">
    <name type="scientific">Exophiala spinifera</name>
    <dbReference type="NCBI Taxonomy" id="91928"/>
    <lineage>
        <taxon>Eukaryota</taxon>
        <taxon>Fungi</taxon>
        <taxon>Dikarya</taxon>
        <taxon>Ascomycota</taxon>
        <taxon>Pezizomycotina</taxon>
        <taxon>Eurotiomycetes</taxon>
        <taxon>Chaetothyriomycetidae</taxon>
        <taxon>Chaetothyriales</taxon>
        <taxon>Herpotrichiellaceae</taxon>
        <taxon>Exophiala</taxon>
    </lineage>
</organism>
<dbReference type="PANTHER" id="PTHR36826">
    <property type="entry name" value="PROTEIN ECM13"/>
    <property type="match status" value="1"/>
</dbReference>
<dbReference type="VEuPathDB" id="FungiDB:PV08_02242"/>
<dbReference type="Proteomes" id="UP000053328">
    <property type="component" value="Unassembled WGS sequence"/>
</dbReference>
<dbReference type="HOGENOM" id="CLU_1835208_0_0_1"/>
<evidence type="ECO:0000313" key="2">
    <source>
        <dbReference type="Proteomes" id="UP000053328"/>
    </source>
</evidence>
<dbReference type="InterPro" id="IPR037738">
    <property type="entry name" value="Ecm13-like"/>
</dbReference>
<accession>A0A0D2AA72</accession>
<dbReference type="STRING" id="91928.A0A0D2AA72"/>
<dbReference type="RefSeq" id="XP_016241878.1">
    <property type="nucleotide sequence ID" value="XM_016376602.1"/>
</dbReference>
<dbReference type="GeneID" id="27329325"/>
<proteinExistence type="predicted"/>
<sequence length="140" mass="16028">MPSVTFMDAASTNTLSIHSRPEKDQKPSITQTYFLAYTARTKLSRQAAQPDPDLRLLIGHANMLDSLIFDLENAEQEQERWLNNILNGSSLEGKEVKYEEMILVLKKDEKEIENKAKITTSQVDHSIQDNEENYTLTRTV</sequence>
<dbReference type="OrthoDB" id="5431245at2759"/>
<protein>
    <submittedName>
        <fullName evidence="1">Uncharacterized protein</fullName>
    </submittedName>
</protein>
<name>A0A0D2AA72_9EURO</name>
<gene>
    <name evidence="1" type="ORF">PV08_02242</name>
</gene>
<dbReference type="AlphaFoldDB" id="A0A0D2AA72"/>
<evidence type="ECO:0000313" key="1">
    <source>
        <dbReference type="EMBL" id="KIW21662.1"/>
    </source>
</evidence>
<reference evidence="1 2" key="1">
    <citation type="submission" date="2015-01" db="EMBL/GenBank/DDBJ databases">
        <title>The Genome Sequence of Exophiala spinifera CBS89968.</title>
        <authorList>
            <consortium name="The Broad Institute Genomics Platform"/>
            <person name="Cuomo C."/>
            <person name="de Hoog S."/>
            <person name="Gorbushina A."/>
            <person name="Stielow B."/>
            <person name="Teixiera M."/>
            <person name="Abouelleil A."/>
            <person name="Chapman S.B."/>
            <person name="Priest M."/>
            <person name="Young S.K."/>
            <person name="Wortman J."/>
            <person name="Nusbaum C."/>
            <person name="Birren B."/>
        </authorList>
    </citation>
    <scope>NUCLEOTIDE SEQUENCE [LARGE SCALE GENOMIC DNA]</scope>
    <source>
        <strain evidence="1 2">CBS 89968</strain>
    </source>
</reference>
<dbReference type="EMBL" id="KN847492">
    <property type="protein sequence ID" value="KIW21662.1"/>
    <property type="molecule type" value="Genomic_DNA"/>
</dbReference>